<protein>
    <recommendedName>
        <fullName evidence="2">CSD domain-containing protein</fullName>
    </recommendedName>
</protein>
<dbReference type="GO" id="GO:0003676">
    <property type="term" value="F:nucleic acid binding"/>
    <property type="evidence" value="ECO:0007669"/>
    <property type="project" value="InterPro"/>
</dbReference>
<dbReference type="AlphaFoldDB" id="A0A8S9Z2L4"/>
<feature type="region of interest" description="Disordered" evidence="1">
    <location>
        <begin position="135"/>
        <end position="198"/>
    </location>
</feature>
<dbReference type="CDD" id="cd04458">
    <property type="entry name" value="CSP_CDS"/>
    <property type="match status" value="1"/>
</dbReference>
<dbReference type="InterPro" id="IPR002059">
    <property type="entry name" value="CSP_DNA-bd"/>
</dbReference>
<dbReference type="InterPro" id="IPR012340">
    <property type="entry name" value="NA-bd_OB-fold"/>
</dbReference>
<evidence type="ECO:0000313" key="3">
    <source>
        <dbReference type="EMBL" id="KAF7257377.1"/>
    </source>
</evidence>
<dbReference type="PANTHER" id="PTHR11544">
    <property type="entry name" value="COLD SHOCK DOMAIN CONTAINING PROTEINS"/>
    <property type="match status" value="1"/>
</dbReference>
<evidence type="ECO:0000256" key="1">
    <source>
        <dbReference type="SAM" id="MobiDB-lite"/>
    </source>
</evidence>
<dbReference type="OrthoDB" id="203339at2759"/>
<dbReference type="InterPro" id="IPR011129">
    <property type="entry name" value="CSD"/>
</dbReference>
<dbReference type="EMBL" id="JTDE01002430">
    <property type="protein sequence ID" value="KAF7257377.1"/>
    <property type="molecule type" value="Genomic_DNA"/>
</dbReference>
<proteinExistence type="predicted"/>
<feature type="compositionally biased region" description="Basic and acidic residues" evidence="1">
    <location>
        <begin position="135"/>
        <end position="145"/>
    </location>
</feature>
<sequence>MEGEETLAPRKILEERVKGDVKWFNVKSGYGFIHRLDTDTDIFVHQSAILHNNPDKLQRSLKEGEQVEFYVVEGEKGDEAYEVTGPDGAPVQGSPYAAPRGRVYNYRGRDRGMGPGSFTNSNDYYYGRGRGRGRYDNFDYGERGGRGRSFRGQSSPRGRGFRGSSYGYEGRGAPRGSYRGKYNDENGDRTNGHDTSME</sequence>
<organism evidence="3 4">
    <name type="scientific">Paragonimus skrjabini miyazakii</name>
    <dbReference type="NCBI Taxonomy" id="59628"/>
    <lineage>
        <taxon>Eukaryota</taxon>
        <taxon>Metazoa</taxon>
        <taxon>Spiralia</taxon>
        <taxon>Lophotrochozoa</taxon>
        <taxon>Platyhelminthes</taxon>
        <taxon>Trematoda</taxon>
        <taxon>Digenea</taxon>
        <taxon>Plagiorchiida</taxon>
        <taxon>Troglotremata</taxon>
        <taxon>Troglotrematidae</taxon>
        <taxon>Paragonimus</taxon>
    </lineage>
</organism>
<dbReference type="Pfam" id="PF00313">
    <property type="entry name" value="CSD"/>
    <property type="match status" value="1"/>
</dbReference>
<name>A0A8S9Z2L4_9TREM</name>
<feature type="compositionally biased region" description="Low complexity" evidence="1">
    <location>
        <begin position="150"/>
        <end position="168"/>
    </location>
</feature>
<dbReference type="SMART" id="SM00357">
    <property type="entry name" value="CSP"/>
    <property type="match status" value="1"/>
</dbReference>
<feature type="domain" description="CSD" evidence="2">
    <location>
        <begin position="16"/>
        <end position="85"/>
    </location>
</feature>
<dbReference type="InterPro" id="IPR050181">
    <property type="entry name" value="Cold_shock_domain"/>
</dbReference>
<gene>
    <name evidence="3" type="ORF">EG68_04854</name>
</gene>
<evidence type="ECO:0000313" key="4">
    <source>
        <dbReference type="Proteomes" id="UP000822476"/>
    </source>
</evidence>
<feature type="compositionally biased region" description="Basic and acidic residues" evidence="1">
    <location>
        <begin position="181"/>
        <end position="198"/>
    </location>
</feature>
<dbReference type="Proteomes" id="UP000822476">
    <property type="component" value="Unassembled WGS sequence"/>
</dbReference>
<dbReference type="Gene3D" id="2.40.50.140">
    <property type="entry name" value="Nucleic acid-binding proteins"/>
    <property type="match status" value="1"/>
</dbReference>
<dbReference type="PROSITE" id="PS00352">
    <property type="entry name" value="CSD_1"/>
    <property type="match status" value="1"/>
</dbReference>
<accession>A0A8S9Z2L4</accession>
<dbReference type="PROSITE" id="PS51857">
    <property type="entry name" value="CSD_2"/>
    <property type="match status" value="1"/>
</dbReference>
<reference evidence="3" key="1">
    <citation type="submission" date="2019-07" db="EMBL/GenBank/DDBJ databases">
        <title>Annotation for the trematode Paragonimus miyazaki's.</title>
        <authorList>
            <person name="Choi Y.-J."/>
        </authorList>
    </citation>
    <scope>NUCLEOTIDE SEQUENCE</scope>
    <source>
        <strain evidence="3">Japan</strain>
    </source>
</reference>
<evidence type="ECO:0000259" key="2">
    <source>
        <dbReference type="PROSITE" id="PS51857"/>
    </source>
</evidence>
<dbReference type="PRINTS" id="PR00050">
    <property type="entry name" value="COLDSHOCK"/>
</dbReference>
<dbReference type="SUPFAM" id="SSF50249">
    <property type="entry name" value="Nucleic acid-binding proteins"/>
    <property type="match status" value="1"/>
</dbReference>
<keyword evidence="4" id="KW-1185">Reference proteome</keyword>
<comment type="caution">
    <text evidence="3">The sequence shown here is derived from an EMBL/GenBank/DDBJ whole genome shotgun (WGS) entry which is preliminary data.</text>
</comment>
<dbReference type="InterPro" id="IPR019844">
    <property type="entry name" value="CSD_CS"/>
</dbReference>